<evidence type="ECO:0000313" key="1">
    <source>
        <dbReference type="EMBL" id="PQJ15340.1"/>
    </source>
</evidence>
<organism evidence="1 2">
    <name type="scientific">Aureicoccus marinus</name>
    <dbReference type="NCBI Taxonomy" id="754435"/>
    <lineage>
        <taxon>Bacteria</taxon>
        <taxon>Pseudomonadati</taxon>
        <taxon>Bacteroidota</taxon>
        <taxon>Flavobacteriia</taxon>
        <taxon>Flavobacteriales</taxon>
        <taxon>Flavobacteriaceae</taxon>
        <taxon>Aureicoccus</taxon>
    </lineage>
</organism>
<dbReference type="RefSeq" id="WP_105000992.1">
    <property type="nucleotide sequence ID" value="NZ_MQVX01000001.1"/>
</dbReference>
<gene>
    <name evidence="1" type="ORF">BST99_05945</name>
</gene>
<keyword evidence="2" id="KW-1185">Reference proteome</keyword>
<dbReference type="Proteomes" id="UP000239366">
    <property type="component" value="Unassembled WGS sequence"/>
</dbReference>
<dbReference type="EMBL" id="MQVX01000001">
    <property type="protein sequence ID" value="PQJ15340.1"/>
    <property type="molecule type" value="Genomic_DNA"/>
</dbReference>
<name>A0A2S7T5X8_9FLAO</name>
<dbReference type="AlphaFoldDB" id="A0A2S7T5X8"/>
<accession>A0A2S7T5X8</accession>
<protein>
    <submittedName>
        <fullName evidence="1">Uncharacterized protein</fullName>
    </submittedName>
</protein>
<proteinExistence type="predicted"/>
<comment type="caution">
    <text evidence="1">The sequence shown here is derived from an EMBL/GenBank/DDBJ whole genome shotgun (WGS) entry which is preliminary data.</text>
</comment>
<evidence type="ECO:0000313" key="2">
    <source>
        <dbReference type="Proteomes" id="UP000239366"/>
    </source>
</evidence>
<reference evidence="2" key="1">
    <citation type="submission" date="2016-11" db="EMBL/GenBank/DDBJ databases">
        <title>Trade-off between light-utilization and light-protection in marine flavobacteria.</title>
        <authorList>
            <person name="Kumagai Y."/>
            <person name="Yoshizawa S."/>
            <person name="Kogure K."/>
        </authorList>
    </citation>
    <scope>NUCLEOTIDE SEQUENCE [LARGE SCALE GENOMIC DNA]</scope>
    <source>
        <strain evidence="2">SG-18</strain>
    </source>
</reference>
<sequence>MSICTFGIIIDKKLKEIIEQHKLPPHHFYPIKVYHKKTQLQYYWLHWIVNDFWDIIDYENTLVKRYSIINPANFDIEPLVSKQNLEAFLKKEEIGFEFGYEKLVFRPDFDYDIYETQGADWNNLISEKLKDAMEEQGMTGFEAHPYKPLNVDEDLV</sequence>
<dbReference type="OrthoDB" id="1164995at2"/>